<feature type="domain" description="C2" evidence="8">
    <location>
        <begin position="982"/>
        <end position="1106"/>
    </location>
</feature>
<dbReference type="InterPro" id="IPR000008">
    <property type="entry name" value="C2_dom"/>
</dbReference>
<evidence type="ECO:0000313" key="11">
    <source>
        <dbReference type="Proteomes" id="UP000051530"/>
    </source>
</evidence>
<dbReference type="InterPro" id="IPR035892">
    <property type="entry name" value="C2_domain_sf"/>
</dbReference>
<dbReference type="CDD" id="cd21678">
    <property type="entry name" value="SMP_TCB"/>
    <property type="match status" value="1"/>
</dbReference>
<feature type="region of interest" description="Disordered" evidence="6">
    <location>
        <begin position="1"/>
        <end position="35"/>
    </location>
</feature>
<dbReference type="Proteomes" id="UP000051530">
    <property type="component" value="Unassembled WGS sequence"/>
</dbReference>
<evidence type="ECO:0000256" key="6">
    <source>
        <dbReference type="SAM" id="MobiDB-lite"/>
    </source>
</evidence>
<evidence type="ECO:0000256" key="3">
    <source>
        <dbReference type="ARBA" id="ARBA00023055"/>
    </source>
</evidence>
<evidence type="ECO:0000256" key="7">
    <source>
        <dbReference type="SAM" id="Phobius"/>
    </source>
</evidence>
<reference evidence="10 11" key="1">
    <citation type="submission" date="2015-07" db="EMBL/GenBank/DDBJ databases">
        <title>The genome of Pseudoloma neurophilia, a relevant intracellular parasite of the zebrafish.</title>
        <authorList>
            <person name="Ndikumana S."/>
            <person name="Pelin A."/>
            <person name="Sanders J."/>
            <person name="Corradi N."/>
        </authorList>
    </citation>
    <scope>NUCLEOTIDE SEQUENCE [LARGE SCALE GENOMIC DNA]</scope>
    <source>
        <strain evidence="10 11">MK1</strain>
    </source>
</reference>
<gene>
    <name evidence="10" type="ORF">M153_4420001905</name>
</gene>
<dbReference type="SMART" id="SM00239">
    <property type="entry name" value="C2"/>
    <property type="match status" value="2"/>
</dbReference>
<keyword evidence="5 7" id="KW-0472">Membrane</keyword>
<dbReference type="PANTHER" id="PTHR46980:SF2">
    <property type="entry name" value="TRICALBIN-1-RELATED"/>
    <property type="match status" value="1"/>
</dbReference>
<dbReference type="PRINTS" id="PR00360">
    <property type="entry name" value="C2DOMAIN"/>
</dbReference>
<dbReference type="GO" id="GO:0008289">
    <property type="term" value="F:lipid binding"/>
    <property type="evidence" value="ECO:0007669"/>
    <property type="project" value="UniProtKB-KW"/>
</dbReference>
<dbReference type="InterPro" id="IPR031468">
    <property type="entry name" value="SMP_LBD"/>
</dbReference>
<evidence type="ECO:0000256" key="1">
    <source>
        <dbReference type="ARBA" id="ARBA00004370"/>
    </source>
</evidence>
<feature type="compositionally biased region" description="Basic and acidic residues" evidence="6">
    <location>
        <begin position="23"/>
        <end position="35"/>
    </location>
</feature>
<feature type="transmembrane region" description="Helical" evidence="7">
    <location>
        <begin position="67"/>
        <end position="100"/>
    </location>
</feature>
<dbReference type="PROSITE" id="PS50004">
    <property type="entry name" value="C2"/>
    <property type="match status" value="1"/>
</dbReference>
<organism evidence="10 11">
    <name type="scientific">Pseudoloma neurophilia</name>
    <dbReference type="NCBI Taxonomy" id="146866"/>
    <lineage>
        <taxon>Eukaryota</taxon>
        <taxon>Fungi</taxon>
        <taxon>Fungi incertae sedis</taxon>
        <taxon>Microsporidia</taxon>
        <taxon>Pseudoloma</taxon>
    </lineage>
</organism>
<dbReference type="PROSITE" id="PS51847">
    <property type="entry name" value="SMP"/>
    <property type="match status" value="1"/>
</dbReference>
<evidence type="ECO:0000256" key="2">
    <source>
        <dbReference type="ARBA" id="ARBA00022448"/>
    </source>
</evidence>
<dbReference type="Pfam" id="PF00168">
    <property type="entry name" value="C2"/>
    <property type="match status" value="2"/>
</dbReference>
<keyword evidence="2" id="KW-0813">Transport</keyword>
<feature type="domain" description="SMP-LTD" evidence="9">
    <location>
        <begin position="126"/>
        <end position="333"/>
    </location>
</feature>
<keyword evidence="3" id="KW-0445">Lipid transport</keyword>
<keyword evidence="11" id="KW-1185">Reference proteome</keyword>
<dbReference type="GO" id="GO:0006869">
    <property type="term" value="P:lipid transport"/>
    <property type="evidence" value="ECO:0007669"/>
    <property type="project" value="UniProtKB-KW"/>
</dbReference>
<comment type="subcellular location">
    <subcellularLocation>
        <location evidence="1">Membrane</location>
    </subcellularLocation>
</comment>
<keyword evidence="7" id="KW-1133">Transmembrane helix</keyword>
<evidence type="ECO:0000256" key="5">
    <source>
        <dbReference type="ARBA" id="ARBA00023136"/>
    </source>
</evidence>
<comment type="caution">
    <text evidence="10">The sequence shown here is derived from an EMBL/GenBank/DDBJ whole genome shotgun (WGS) entry which is preliminary data.</text>
</comment>
<dbReference type="OrthoDB" id="1029639at2759"/>
<dbReference type="EMBL" id="LGUB01000159">
    <property type="protein sequence ID" value="KRH93998.1"/>
    <property type="molecule type" value="Genomic_DNA"/>
</dbReference>
<dbReference type="SUPFAM" id="SSF49562">
    <property type="entry name" value="C2 domain (Calcium/lipid-binding domain, CaLB)"/>
    <property type="match status" value="2"/>
</dbReference>
<evidence type="ECO:0000313" key="10">
    <source>
        <dbReference type="EMBL" id="KRH93998.1"/>
    </source>
</evidence>
<protein>
    <submittedName>
        <fullName evidence="10">Ca2+-dependent lipid-binding protein CLB1/vesicle protein vp115/Granuphilin A</fullName>
    </submittedName>
</protein>
<dbReference type="AlphaFoldDB" id="A0A0R0M333"/>
<dbReference type="Pfam" id="PF25669">
    <property type="entry name" value="SMP_MUG190-like"/>
    <property type="match status" value="1"/>
</dbReference>
<dbReference type="VEuPathDB" id="MicrosporidiaDB:M153_4420001905"/>
<keyword evidence="4" id="KW-0446">Lipid-binding</keyword>
<accession>A0A0R0M333</accession>
<evidence type="ECO:0000259" key="9">
    <source>
        <dbReference type="PROSITE" id="PS51847"/>
    </source>
</evidence>
<dbReference type="GO" id="GO:0016020">
    <property type="term" value="C:membrane"/>
    <property type="evidence" value="ECO:0007669"/>
    <property type="project" value="UniProtKB-SubCell"/>
</dbReference>
<keyword evidence="7" id="KW-0812">Transmembrane</keyword>
<proteinExistence type="predicted"/>
<dbReference type="InterPro" id="IPR052455">
    <property type="entry name" value="Tricalbin_domain"/>
</dbReference>
<dbReference type="Gene3D" id="2.60.40.150">
    <property type="entry name" value="C2 domain"/>
    <property type="match status" value="2"/>
</dbReference>
<evidence type="ECO:0000259" key="8">
    <source>
        <dbReference type="PROSITE" id="PS50004"/>
    </source>
</evidence>
<evidence type="ECO:0000256" key="4">
    <source>
        <dbReference type="ARBA" id="ARBA00023121"/>
    </source>
</evidence>
<dbReference type="PANTHER" id="PTHR46980">
    <property type="entry name" value="TRICALBIN-1-RELATED"/>
    <property type="match status" value="1"/>
</dbReference>
<name>A0A0R0M333_9MICR</name>
<sequence length="1150" mass="132204">MMSEENEVSQNRRRNIAALADKSLSEEEKQKNKREKEIESLYERSKVEFQNALNLDEPKITFFKIPLILVASCFFSFMAGYFNFSILLMFVIMYGAYFVFSRSIERFKKSMQVLVFKSERRRQISDLESVEWINFAIGRVWDVIESEVCKEVFRKVNPILMEKCPSFLGGLCITEFTLGSLPPVIKGISFDSKREKNIISFETELFFVPLETGHGPAAFLMEDSANWNSRIVISARFGLALKGRGIDVPVLVQNLSFYGRAKIVMQLSKDLNNPLKYIEFCFLSQPQVDFDLSPLKAIDLMNLPGLNSFIHNLIDSNLEKHLVDPNSIKIDLRKKIKKDIVPRGIIMLHIYSMFNKTDESCIAEIDIDGRRLFMTQQREGTEIVFNEYFYLILNSKDEMLNIIFRSRNIQAEHKYGTAGICLKKLKGIGCILQSSKIWKKGITKSVLDTDVKFFPVIEGPSLPEKHISGQAIYVVTVQYIENLQAQKKPRTKFYNSSVQVMVCNKLEEVEKNKSESPFELVSAALKVSGTVTRHMAEKIKKHLKAGFNSIVGQEKVEDAEILMEASSSTFFLGKTRTIMETRSPVFEEKFEIFSRHIHKDCLYLTVIDQQDCLTEVIGHLEVPLKHVFNGTEEIYKIKGAQSGRIKLSYNVHYITPFISPFKKYKTAVRMRIDQLVTSYDEGIFYAVIKNENESFFVDSFCFGDLPINREIIVPIEENEATLKIYLFRENTHESEYIGSGHIETIPNTHQVELKDKDYTSATLIIEVDTETLTGIGCNQCTAPENFNSKIEKTEITFDHQNKSVLTDQTNLTVNDSQSEILKEKSKKPSTHKNDLECVLHTENINEMNPCESSMSDSFHKQDVIETSSKITSKMFHVLQVCFKHFEHIHDDFFIEFVCDGEIIKKSSVIKVQSRSELSSVEKQVLGAYEHCRLNSNCEVFTLLCGQSPVLARLRTAEFGKKTILGECFIPKRCFDDKVSLGKDNSAQLTVCSQKAPFKWKDYFKIGFLEIRVLNAFKIRGVESDGTSDPYVKVYLNNKKILKTKFLQGTINPVWNENVLTEVNMMVDTLRFEVIDWNRIESNQIISFVEIPLYFLTEGFTEVNLHLIDALKMRTDGSILHLGFVFNKEIKDKQKNHEVFQSDFIRKRDVD</sequence>